<organism evidence="2 3">
    <name type="scientific">Nocardioides deserti</name>
    <dbReference type="NCBI Taxonomy" id="1588644"/>
    <lineage>
        <taxon>Bacteria</taxon>
        <taxon>Bacillati</taxon>
        <taxon>Actinomycetota</taxon>
        <taxon>Actinomycetes</taxon>
        <taxon>Propionibacteriales</taxon>
        <taxon>Nocardioidaceae</taxon>
        <taxon>Nocardioides</taxon>
    </lineage>
</organism>
<reference evidence="2 3" key="1">
    <citation type="submission" date="2020-08" db="EMBL/GenBank/DDBJ databases">
        <title>novel species in genus Nocardioides.</title>
        <authorList>
            <person name="Zhang G."/>
        </authorList>
    </citation>
    <scope>NUCLEOTIDE SEQUENCE [LARGE SCALE GENOMIC DNA]</scope>
    <source>
        <strain evidence="2 3">SC8A-24</strain>
    </source>
</reference>
<accession>A0ABR6UC21</accession>
<dbReference type="InterPro" id="IPR000792">
    <property type="entry name" value="Tscrpt_reg_LuxR_C"/>
</dbReference>
<dbReference type="EMBL" id="JACMYC010000013">
    <property type="protein sequence ID" value="MBC2961910.1"/>
    <property type="molecule type" value="Genomic_DNA"/>
</dbReference>
<comment type="caution">
    <text evidence="2">The sequence shown here is derived from an EMBL/GenBank/DDBJ whole genome shotgun (WGS) entry which is preliminary data.</text>
</comment>
<dbReference type="Pfam" id="PF13384">
    <property type="entry name" value="HTH_23"/>
    <property type="match status" value="1"/>
</dbReference>
<sequence>MSSSPEESWRPELHERDLLGLLARGQTVDAAARQLGISSRTARRRLRALADGLGVDTTIEVVVRAVRDGHI</sequence>
<protein>
    <submittedName>
        <fullName evidence="2">Helix-turn-helix domain-containing protein</fullName>
    </submittedName>
</protein>
<gene>
    <name evidence="2" type="ORF">H7344_16565</name>
</gene>
<name>A0ABR6UC21_9ACTN</name>
<evidence type="ECO:0000313" key="3">
    <source>
        <dbReference type="Proteomes" id="UP000604001"/>
    </source>
</evidence>
<dbReference type="SMART" id="SM00421">
    <property type="entry name" value="HTH_LUXR"/>
    <property type="match status" value="1"/>
</dbReference>
<dbReference type="SUPFAM" id="SSF46894">
    <property type="entry name" value="C-terminal effector domain of the bipartite response regulators"/>
    <property type="match status" value="1"/>
</dbReference>
<proteinExistence type="predicted"/>
<dbReference type="Gene3D" id="1.10.10.10">
    <property type="entry name" value="Winged helix-like DNA-binding domain superfamily/Winged helix DNA-binding domain"/>
    <property type="match status" value="1"/>
</dbReference>
<dbReference type="Proteomes" id="UP000604001">
    <property type="component" value="Unassembled WGS sequence"/>
</dbReference>
<dbReference type="InterPro" id="IPR016032">
    <property type="entry name" value="Sig_transdc_resp-reg_C-effctor"/>
</dbReference>
<dbReference type="RefSeq" id="WP_186347111.1">
    <property type="nucleotide sequence ID" value="NZ_BMMR01000010.1"/>
</dbReference>
<feature type="domain" description="HTH luxR-type" evidence="1">
    <location>
        <begin position="15"/>
        <end position="65"/>
    </location>
</feature>
<dbReference type="InterPro" id="IPR036388">
    <property type="entry name" value="WH-like_DNA-bd_sf"/>
</dbReference>
<evidence type="ECO:0000259" key="1">
    <source>
        <dbReference type="SMART" id="SM00421"/>
    </source>
</evidence>
<evidence type="ECO:0000313" key="2">
    <source>
        <dbReference type="EMBL" id="MBC2961910.1"/>
    </source>
</evidence>
<keyword evidence="3" id="KW-1185">Reference proteome</keyword>